<feature type="compositionally biased region" description="Polar residues" evidence="9">
    <location>
        <begin position="52"/>
        <end position="78"/>
    </location>
</feature>
<evidence type="ECO:0000256" key="7">
    <source>
        <dbReference type="PROSITE-ProRule" id="PRU00591"/>
    </source>
</evidence>
<evidence type="ECO:0000256" key="1">
    <source>
        <dbReference type="ARBA" id="ARBA00008764"/>
    </source>
</evidence>
<dbReference type="PROSITE" id="PS00135">
    <property type="entry name" value="TRYPSIN_SER"/>
    <property type="match status" value="1"/>
</dbReference>
<dbReference type="InterPro" id="IPR008256">
    <property type="entry name" value="Peptidase_S1B"/>
</dbReference>
<keyword evidence="4" id="KW-0677">Repeat</keyword>
<dbReference type="SUPFAM" id="SSF50494">
    <property type="entry name" value="Trypsin-like serine proteases"/>
    <property type="match status" value="1"/>
</dbReference>
<dbReference type="PROSITE" id="PS51170">
    <property type="entry name" value="CW"/>
    <property type="match status" value="7"/>
</dbReference>
<feature type="domain" description="Peptidase S1" evidence="10">
    <location>
        <begin position="117"/>
        <end position="292"/>
    </location>
</feature>
<evidence type="ECO:0000259" key="10">
    <source>
        <dbReference type="Pfam" id="PF00089"/>
    </source>
</evidence>
<feature type="repeat" description="Cell wall-binding" evidence="7">
    <location>
        <begin position="441"/>
        <end position="460"/>
    </location>
</feature>
<feature type="repeat" description="Cell wall-binding" evidence="7">
    <location>
        <begin position="401"/>
        <end position="420"/>
    </location>
</feature>
<feature type="region of interest" description="Disordered" evidence="9">
    <location>
        <begin position="38"/>
        <end position="78"/>
    </location>
</feature>
<dbReference type="InterPro" id="IPR018337">
    <property type="entry name" value="Cell_wall/Cho-bd_repeat"/>
</dbReference>
<dbReference type="GO" id="GO:0004252">
    <property type="term" value="F:serine-type endopeptidase activity"/>
    <property type="evidence" value="ECO:0007669"/>
    <property type="project" value="InterPro"/>
</dbReference>
<dbReference type="InterPro" id="IPR009003">
    <property type="entry name" value="Peptidase_S1_PA"/>
</dbReference>
<comment type="caution">
    <text evidence="11">The sequence shown here is derived from an EMBL/GenBank/DDBJ whole genome shotgun (WGS) entry which is preliminary data.</text>
</comment>
<evidence type="ECO:0000256" key="5">
    <source>
        <dbReference type="ARBA" id="ARBA00022801"/>
    </source>
</evidence>
<reference evidence="11 12" key="1">
    <citation type="journal article" date="2019" name="Appl. Environ. Microbiol.">
        <title>Genetic determinants of hydroxycinnamic acid metabolism in heterofermentative lactobacilli.</title>
        <authorList>
            <person name="Gaur G."/>
            <person name="Oh J.H."/>
            <person name="Filannino P."/>
            <person name="Gobbetti M."/>
            <person name="van Pijkeren J.P."/>
            <person name="Ganzle M.G."/>
        </authorList>
    </citation>
    <scope>NUCLEOTIDE SEQUENCE [LARGE SCALE GENOMIC DNA]</scope>
    <source>
        <strain evidence="11 12">FUA3583</strain>
    </source>
</reference>
<dbReference type="Gene3D" id="2.10.270.10">
    <property type="entry name" value="Cholin Binding"/>
    <property type="match status" value="4"/>
</dbReference>
<dbReference type="InterPro" id="IPR043504">
    <property type="entry name" value="Peptidase_S1_PA_chymotrypsin"/>
</dbReference>
<evidence type="ECO:0000313" key="12">
    <source>
        <dbReference type="Proteomes" id="UP000480570"/>
    </source>
</evidence>
<feature type="chain" id="PRO_5029033369" description="Serine protease" evidence="8">
    <location>
        <begin position="27"/>
        <end position="520"/>
    </location>
</feature>
<accession>A0A7C9MQ46</accession>
<comment type="similarity">
    <text evidence="1 8">Belongs to the peptidase S1B family.</text>
</comment>
<dbReference type="EMBL" id="WEZT01000004">
    <property type="protein sequence ID" value="MYV04828.1"/>
    <property type="molecule type" value="Genomic_DNA"/>
</dbReference>
<dbReference type="PROSITE" id="PS00134">
    <property type="entry name" value="TRYPSIN_HIS"/>
    <property type="match status" value="1"/>
</dbReference>
<keyword evidence="6 8" id="KW-0720">Serine protease</keyword>
<evidence type="ECO:0000256" key="9">
    <source>
        <dbReference type="SAM" id="MobiDB-lite"/>
    </source>
</evidence>
<keyword evidence="2 8" id="KW-0645">Protease</keyword>
<dbReference type="EC" id="3.4.21.-" evidence="8"/>
<evidence type="ECO:0000256" key="3">
    <source>
        <dbReference type="ARBA" id="ARBA00022729"/>
    </source>
</evidence>
<evidence type="ECO:0000256" key="8">
    <source>
        <dbReference type="RuleBase" id="RU004296"/>
    </source>
</evidence>
<dbReference type="Pfam" id="PF19127">
    <property type="entry name" value="Choline_bind_3"/>
    <property type="match status" value="3"/>
</dbReference>
<feature type="signal peptide" evidence="8">
    <location>
        <begin position="1"/>
        <end position="26"/>
    </location>
</feature>
<evidence type="ECO:0000256" key="4">
    <source>
        <dbReference type="ARBA" id="ARBA00022737"/>
    </source>
</evidence>
<dbReference type="Pfam" id="PF01473">
    <property type="entry name" value="Choline_bind_1"/>
    <property type="match status" value="1"/>
</dbReference>
<feature type="repeat" description="Cell wall-binding" evidence="7">
    <location>
        <begin position="381"/>
        <end position="400"/>
    </location>
</feature>
<dbReference type="InterPro" id="IPR050966">
    <property type="entry name" value="Glutamyl_endopeptidase"/>
</dbReference>
<dbReference type="PANTHER" id="PTHR15462:SF8">
    <property type="entry name" value="SERINE PROTEASE"/>
    <property type="match status" value="1"/>
</dbReference>
<feature type="repeat" description="Cell wall-binding" evidence="7">
    <location>
        <begin position="421"/>
        <end position="440"/>
    </location>
</feature>
<dbReference type="InterPro" id="IPR001254">
    <property type="entry name" value="Trypsin_dom"/>
</dbReference>
<dbReference type="AlphaFoldDB" id="A0A7C9MQ46"/>
<dbReference type="InterPro" id="IPR018114">
    <property type="entry name" value="TRYPSIN_HIS"/>
</dbReference>
<organism evidence="11 12">
    <name type="scientific">Furfurilactobacillus rossiae</name>
    <dbReference type="NCBI Taxonomy" id="231049"/>
    <lineage>
        <taxon>Bacteria</taxon>
        <taxon>Bacillati</taxon>
        <taxon>Bacillota</taxon>
        <taxon>Bacilli</taxon>
        <taxon>Lactobacillales</taxon>
        <taxon>Lactobacillaceae</taxon>
        <taxon>Furfurilactobacillus</taxon>
    </lineage>
</organism>
<feature type="repeat" description="Cell wall-binding" evidence="7">
    <location>
        <begin position="481"/>
        <end position="500"/>
    </location>
</feature>
<dbReference type="InterPro" id="IPR033116">
    <property type="entry name" value="TRYPSIN_SER"/>
</dbReference>
<dbReference type="Proteomes" id="UP000480570">
    <property type="component" value="Unassembled WGS sequence"/>
</dbReference>
<dbReference type="PANTHER" id="PTHR15462">
    <property type="entry name" value="SERINE PROTEASE"/>
    <property type="match status" value="1"/>
</dbReference>
<evidence type="ECO:0000256" key="2">
    <source>
        <dbReference type="ARBA" id="ARBA00022670"/>
    </source>
</evidence>
<dbReference type="GO" id="GO:0006508">
    <property type="term" value="P:proteolysis"/>
    <property type="evidence" value="ECO:0007669"/>
    <property type="project" value="UniProtKB-KW"/>
</dbReference>
<protein>
    <recommendedName>
        <fullName evidence="8">Serine protease</fullName>
        <ecNumber evidence="8">3.4.21.-</ecNumber>
    </recommendedName>
</protein>
<evidence type="ECO:0000313" key="11">
    <source>
        <dbReference type="EMBL" id="MYV04828.1"/>
    </source>
</evidence>
<proteinExistence type="inferred from homology"/>
<sequence>MYIKKTILGLAVLLSVSVGGVSSAHAMTVVGHDNNKFTVSDSNQRYPGDSSAPLQSTQGSNGSGMQNPQTNNFPPISEIPNSGLNAVIGNDDRKVVSDTTVSPYRKIVLLRMDYGGTNYYQGTGVMVSPDTVLTAGHCVYGSDGPIKGKMPDSITVIPANNGQIMPFSSSSTSTYYVSQDYINSVNTGNTNGDPTLDIGVIKLHSTVGNQTGFMGMSHNSATVGEAATISGYPHDALGQQNFPMKQYYASGNIAAIQGNNIYYDIDMTNGDSGSPVYNNAEQIIGINTRDSGATTVLNCGTNLTDAYFNMTNQIIKNSTVSNGWMLNEGKWYFYDDKGQLSKGEIQNNGYIYYTDVHGAMQTGWQVIDGHYYYFNQDGHLLVGWQLINNNWFYMATDGIMQTGWQAIDNGWFYFDNNGFMQKGWQLINNNWFYLNQNGRMQTGWQAIDNGWFYFDQNGFMQKGWQSINGKWYYLNQNGWMQTGWQQINGQWYYLNADGSMATSGVIDGWSIAGSGVATKQ</sequence>
<dbReference type="PRINTS" id="PR00839">
    <property type="entry name" value="V8PROTEASE"/>
</dbReference>
<name>A0A7C9MQ46_9LACO</name>
<dbReference type="Gene3D" id="2.40.10.10">
    <property type="entry name" value="Trypsin-like serine proteases"/>
    <property type="match status" value="2"/>
</dbReference>
<evidence type="ECO:0000256" key="6">
    <source>
        <dbReference type="ARBA" id="ARBA00022825"/>
    </source>
</evidence>
<keyword evidence="3 8" id="KW-0732">Signal</keyword>
<gene>
    <name evidence="11" type="ORF">GB992_02890</name>
</gene>
<dbReference type="SUPFAM" id="SSF69360">
    <property type="entry name" value="Cell wall binding repeat"/>
    <property type="match status" value="1"/>
</dbReference>
<keyword evidence="5 8" id="KW-0378">Hydrolase</keyword>
<feature type="repeat" description="Cell wall-binding" evidence="7">
    <location>
        <begin position="361"/>
        <end position="380"/>
    </location>
</feature>
<dbReference type="Pfam" id="PF00089">
    <property type="entry name" value="Trypsin"/>
    <property type="match status" value="1"/>
</dbReference>
<feature type="repeat" description="Cell wall-binding" evidence="7">
    <location>
        <begin position="461"/>
        <end position="480"/>
    </location>
</feature>